<evidence type="ECO:0000256" key="4">
    <source>
        <dbReference type="ARBA" id="ARBA00023163"/>
    </source>
</evidence>
<keyword evidence="1" id="KW-0862">Zinc</keyword>
<dbReference type="InterPro" id="IPR052073">
    <property type="entry name" value="Amide_Lactam_Regulators"/>
</dbReference>
<keyword evidence="5" id="KW-0539">Nucleus</keyword>
<name>A0ABR4FSC5_9EURO</name>
<evidence type="ECO:0000256" key="6">
    <source>
        <dbReference type="SAM" id="MobiDB-lite"/>
    </source>
</evidence>
<keyword evidence="2" id="KW-0805">Transcription regulation</keyword>
<dbReference type="Pfam" id="PF04082">
    <property type="entry name" value="Fungal_trans"/>
    <property type="match status" value="1"/>
</dbReference>
<dbReference type="PANTHER" id="PTHR47171:SF1">
    <property type="entry name" value="ZN(II)2CYS6 TRANSCRIPTION FACTOR (EUROFUNG)"/>
    <property type="match status" value="1"/>
</dbReference>
<evidence type="ECO:0000313" key="8">
    <source>
        <dbReference type="EMBL" id="KAL2786155.1"/>
    </source>
</evidence>
<sequence>MLLAASKVSKSGRLLQLSDSTTTSASGDFYKRAKALYDAGYETDQVAVVQSLILMGWYCEDPRGVGTTFYWTRIAISVAQSIGLHRRVTGSNLPLSKKRLYKRIWWTLFTRDRALSVALGRPSAINILEFDVEPVDETDFFETDDSAAAQYPSNRLHAMFFVQYVELSKIMGRIFSTYYSVSSKVVEGQSDSRQQYDSQLTAWLQQRPPEMVWQNSRHEFWASMLHLHYGVAVCLLDRAHMPAREGTPNNNNNNNNDRSSSNGVPRQAAYNAANCITDIVETLILCDQLNYAPPFIVYCLYSALLVHVYEMRRTSGPASPLVTCRVDICLYALRKLSGSWTVANLIHMVFSFLLKWNPDKNGDPGWVDIQGAFSDIQSGGGFSFPDIDLNLMETGTFDLQAMGLLHSGEGQF</sequence>
<keyword evidence="4" id="KW-0804">Transcription</keyword>
<reference evidence="8 9" key="1">
    <citation type="submission" date="2024-07" db="EMBL/GenBank/DDBJ databases">
        <title>Section-level genome sequencing and comparative genomics of Aspergillus sections Usti and Cavernicolus.</title>
        <authorList>
            <consortium name="Lawrence Berkeley National Laboratory"/>
            <person name="Nybo J.L."/>
            <person name="Vesth T.C."/>
            <person name="Theobald S."/>
            <person name="Frisvad J.C."/>
            <person name="Larsen T.O."/>
            <person name="Kjaerboelling I."/>
            <person name="Rothschild-Mancinelli K."/>
            <person name="Lyhne E.K."/>
            <person name="Kogle M.E."/>
            <person name="Barry K."/>
            <person name="Clum A."/>
            <person name="Na H."/>
            <person name="Ledsgaard L."/>
            <person name="Lin J."/>
            <person name="Lipzen A."/>
            <person name="Kuo A."/>
            <person name="Riley R."/>
            <person name="Mondo S."/>
            <person name="Labutti K."/>
            <person name="Haridas S."/>
            <person name="Pangalinan J."/>
            <person name="Salamov A.A."/>
            <person name="Simmons B.A."/>
            <person name="Magnuson J.K."/>
            <person name="Chen J."/>
            <person name="Drula E."/>
            <person name="Henrissat B."/>
            <person name="Wiebenga A."/>
            <person name="Lubbers R.J."/>
            <person name="Gomes A.C."/>
            <person name="Makela M.R."/>
            <person name="Stajich J."/>
            <person name="Grigoriev I.V."/>
            <person name="Mortensen U.H."/>
            <person name="De Vries R.P."/>
            <person name="Baker S.E."/>
            <person name="Andersen M.R."/>
        </authorList>
    </citation>
    <scope>NUCLEOTIDE SEQUENCE [LARGE SCALE GENOMIC DNA]</scope>
    <source>
        <strain evidence="8 9">CBS 209.92</strain>
    </source>
</reference>
<dbReference type="CDD" id="cd12148">
    <property type="entry name" value="fungal_TF_MHR"/>
    <property type="match status" value="1"/>
</dbReference>
<evidence type="ECO:0000256" key="3">
    <source>
        <dbReference type="ARBA" id="ARBA00023125"/>
    </source>
</evidence>
<evidence type="ECO:0000259" key="7">
    <source>
        <dbReference type="SMART" id="SM00906"/>
    </source>
</evidence>
<keyword evidence="9" id="KW-1185">Reference proteome</keyword>
<evidence type="ECO:0000313" key="9">
    <source>
        <dbReference type="Proteomes" id="UP001610563"/>
    </source>
</evidence>
<gene>
    <name evidence="8" type="ORF">BJX66DRAFT_313248</name>
</gene>
<dbReference type="EMBL" id="JBFTWV010000124">
    <property type="protein sequence ID" value="KAL2786155.1"/>
    <property type="molecule type" value="Genomic_DNA"/>
</dbReference>
<evidence type="ECO:0000256" key="1">
    <source>
        <dbReference type="ARBA" id="ARBA00022833"/>
    </source>
</evidence>
<evidence type="ECO:0000256" key="2">
    <source>
        <dbReference type="ARBA" id="ARBA00023015"/>
    </source>
</evidence>
<keyword evidence="3" id="KW-0238">DNA-binding</keyword>
<dbReference type="InterPro" id="IPR007219">
    <property type="entry name" value="XnlR_reg_dom"/>
</dbReference>
<protein>
    <submittedName>
        <fullName evidence="8">Fungal-specific transcription factor domain-containing protein</fullName>
    </submittedName>
</protein>
<comment type="caution">
    <text evidence="8">The sequence shown here is derived from an EMBL/GenBank/DDBJ whole genome shotgun (WGS) entry which is preliminary data.</text>
</comment>
<evidence type="ECO:0000256" key="5">
    <source>
        <dbReference type="ARBA" id="ARBA00023242"/>
    </source>
</evidence>
<proteinExistence type="predicted"/>
<dbReference type="Proteomes" id="UP001610563">
    <property type="component" value="Unassembled WGS sequence"/>
</dbReference>
<organism evidence="8 9">
    <name type="scientific">Aspergillus keveii</name>
    <dbReference type="NCBI Taxonomy" id="714993"/>
    <lineage>
        <taxon>Eukaryota</taxon>
        <taxon>Fungi</taxon>
        <taxon>Dikarya</taxon>
        <taxon>Ascomycota</taxon>
        <taxon>Pezizomycotina</taxon>
        <taxon>Eurotiomycetes</taxon>
        <taxon>Eurotiomycetidae</taxon>
        <taxon>Eurotiales</taxon>
        <taxon>Aspergillaceae</taxon>
        <taxon>Aspergillus</taxon>
        <taxon>Aspergillus subgen. Nidulantes</taxon>
    </lineage>
</organism>
<dbReference type="PANTHER" id="PTHR47171">
    <property type="entry name" value="FARA-RELATED"/>
    <property type="match status" value="1"/>
</dbReference>
<feature type="domain" description="Xylanolytic transcriptional activator regulatory" evidence="7">
    <location>
        <begin position="68"/>
        <end position="140"/>
    </location>
</feature>
<feature type="region of interest" description="Disordered" evidence="6">
    <location>
        <begin position="244"/>
        <end position="264"/>
    </location>
</feature>
<dbReference type="SMART" id="SM00906">
    <property type="entry name" value="Fungal_trans"/>
    <property type="match status" value="1"/>
</dbReference>
<accession>A0ABR4FSC5</accession>